<evidence type="ECO:0000313" key="7">
    <source>
        <dbReference type="EMBL" id="TDS86434.1"/>
    </source>
</evidence>
<dbReference type="Gene3D" id="3.50.50.100">
    <property type="match status" value="1"/>
</dbReference>
<evidence type="ECO:0000256" key="4">
    <source>
        <dbReference type="ARBA" id="ARBA00023002"/>
    </source>
</evidence>
<dbReference type="InterPro" id="IPR023753">
    <property type="entry name" value="FAD/NAD-binding_dom"/>
</dbReference>
<evidence type="ECO:0000256" key="1">
    <source>
        <dbReference type="ARBA" id="ARBA00005272"/>
    </source>
</evidence>
<keyword evidence="2" id="KW-0285">Flavoprotein</keyword>
<protein>
    <submittedName>
        <fullName evidence="7">NADH dehydrogenase</fullName>
    </submittedName>
</protein>
<dbReference type="Proteomes" id="UP000294506">
    <property type="component" value="Unassembled WGS sequence"/>
</dbReference>
<sequence length="467" mass="49789">MMRHMAIPQTLSAKPRVLIVGGGYVGLTTAQLLQKKVKAAGGIVTVVDPMPYMTYQPFLPEVVGGHIEARHAVVSHRRHLKDSEIITGKVTAVDHDGRTATVELSQGETVELPYQDIVMAAGATTKTFPIEGLAEHGIGLKTIEEALTLRNHILERIEAASVMTDEVAKSRALTFTVVGGGFAGIETVAEMEDIIRAAVAVNPRIGQTDVRIVMVEAMGRVMPEVTEDQAVGVVEHLRGRGIEVLLNTSLGSVVDGEMRLINMKDKSEADRFESDTLVWTAGVAANVVAKKSGFPVDPRGRVTGAATLQIADEDGKVLQNAWTAGDISAIPDLSGGGLPDGTCVPNAQHASRQAKVLAKNLLAASYGQGQLNEYKHDSLGAVAGLGMFQGVGNPLKVKISGFPAWMAHRGYHALAIPTVERKVRVIGGWVNELVLGRDYTPVRDLESPYRQFQEAAGGVKPKEAAKG</sequence>
<keyword evidence="8" id="KW-1185">Reference proteome</keyword>
<gene>
    <name evidence="7" type="ORF">EV640_103123</name>
</gene>
<evidence type="ECO:0000256" key="5">
    <source>
        <dbReference type="ARBA" id="ARBA00023027"/>
    </source>
</evidence>
<dbReference type="Pfam" id="PF07992">
    <property type="entry name" value="Pyr_redox_2"/>
    <property type="match status" value="1"/>
</dbReference>
<organism evidence="7 8">
    <name type="scientific">Nesterenkonia aurantiaca</name>
    <dbReference type="NCBI Taxonomy" id="1436010"/>
    <lineage>
        <taxon>Bacteria</taxon>
        <taxon>Bacillati</taxon>
        <taxon>Actinomycetota</taxon>
        <taxon>Actinomycetes</taxon>
        <taxon>Micrococcales</taxon>
        <taxon>Micrococcaceae</taxon>
        <taxon>Nesterenkonia</taxon>
    </lineage>
</organism>
<dbReference type="InterPro" id="IPR045024">
    <property type="entry name" value="NDH-2"/>
</dbReference>
<evidence type="ECO:0000256" key="2">
    <source>
        <dbReference type="ARBA" id="ARBA00022630"/>
    </source>
</evidence>
<dbReference type="PANTHER" id="PTHR43706:SF45">
    <property type="entry name" value="NADH DEHYDROGENASE-LIKE PROTEIN RV1812C"/>
    <property type="match status" value="1"/>
</dbReference>
<evidence type="ECO:0000256" key="3">
    <source>
        <dbReference type="ARBA" id="ARBA00022827"/>
    </source>
</evidence>
<dbReference type="PANTHER" id="PTHR43706">
    <property type="entry name" value="NADH DEHYDROGENASE"/>
    <property type="match status" value="1"/>
</dbReference>
<comment type="caution">
    <text evidence="7">The sequence shown here is derived from an EMBL/GenBank/DDBJ whole genome shotgun (WGS) entry which is preliminary data.</text>
</comment>
<keyword evidence="4" id="KW-0560">Oxidoreductase</keyword>
<dbReference type="GO" id="GO:0003954">
    <property type="term" value="F:NADH dehydrogenase activity"/>
    <property type="evidence" value="ECO:0007669"/>
    <property type="project" value="InterPro"/>
</dbReference>
<evidence type="ECO:0000259" key="6">
    <source>
        <dbReference type="Pfam" id="PF07992"/>
    </source>
</evidence>
<dbReference type="EMBL" id="SOAN01000003">
    <property type="protein sequence ID" value="TDS86434.1"/>
    <property type="molecule type" value="Genomic_DNA"/>
</dbReference>
<accession>A0A4V3ECG8</accession>
<name>A0A4V3ECG8_9MICC</name>
<dbReference type="PRINTS" id="PR00368">
    <property type="entry name" value="FADPNR"/>
</dbReference>
<keyword evidence="3" id="KW-0274">FAD</keyword>
<dbReference type="AlphaFoldDB" id="A0A4V3ECG8"/>
<reference evidence="7 8" key="1">
    <citation type="submission" date="2019-03" db="EMBL/GenBank/DDBJ databases">
        <title>Genomic Encyclopedia of Type Strains, Phase III (KMG-III): the genomes of soil and plant-associated and newly described type strains.</title>
        <authorList>
            <person name="Whitman W."/>
        </authorList>
    </citation>
    <scope>NUCLEOTIDE SEQUENCE [LARGE SCALE GENOMIC DNA]</scope>
    <source>
        <strain evidence="7 8">DSM 27373</strain>
    </source>
</reference>
<comment type="similarity">
    <text evidence="1">Belongs to the NADH dehydrogenase family.</text>
</comment>
<keyword evidence="5" id="KW-0520">NAD</keyword>
<evidence type="ECO:0000313" key="8">
    <source>
        <dbReference type="Proteomes" id="UP000294506"/>
    </source>
</evidence>
<proteinExistence type="inferred from homology"/>
<dbReference type="SUPFAM" id="SSF51905">
    <property type="entry name" value="FAD/NAD(P)-binding domain"/>
    <property type="match status" value="2"/>
</dbReference>
<dbReference type="InterPro" id="IPR036188">
    <property type="entry name" value="FAD/NAD-bd_sf"/>
</dbReference>
<feature type="domain" description="FAD/NAD(P)-binding" evidence="6">
    <location>
        <begin position="16"/>
        <end position="353"/>
    </location>
</feature>